<dbReference type="Proteomes" id="UP000582659">
    <property type="component" value="Unassembled WGS sequence"/>
</dbReference>
<gene>
    <name evidence="2" type="ORF">BXYJ_LOCUS14522</name>
</gene>
<keyword evidence="4" id="KW-1185">Reference proteome</keyword>
<dbReference type="Proteomes" id="UP000095284">
    <property type="component" value="Unplaced"/>
</dbReference>
<keyword evidence="1" id="KW-0175">Coiled coil</keyword>
<reference evidence="5" key="1">
    <citation type="submission" date="2016-11" db="UniProtKB">
        <authorList>
            <consortium name="WormBaseParasite"/>
        </authorList>
    </citation>
    <scope>IDENTIFICATION</scope>
</reference>
<evidence type="ECO:0000313" key="5">
    <source>
        <dbReference type="WBParaSite" id="BXY_1426300.1"/>
    </source>
</evidence>
<evidence type="ECO:0000313" key="3">
    <source>
        <dbReference type="Proteomes" id="UP000095284"/>
    </source>
</evidence>
<reference evidence="2" key="2">
    <citation type="submission" date="2020-09" db="EMBL/GenBank/DDBJ databases">
        <authorList>
            <person name="Kikuchi T."/>
        </authorList>
    </citation>
    <scope>NUCLEOTIDE SEQUENCE</scope>
    <source>
        <strain evidence="2">Ka4C1</strain>
    </source>
</reference>
<organism evidence="3 5">
    <name type="scientific">Bursaphelenchus xylophilus</name>
    <name type="common">Pinewood nematode worm</name>
    <name type="synonym">Aphelenchoides xylophilus</name>
    <dbReference type="NCBI Taxonomy" id="6326"/>
    <lineage>
        <taxon>Eukaryota</taxon>
        <taxon>Metazoa</taxon>
        <taxon>Ecdysozoa</taxon>
        <taxon>Nematoda</taxon>
        <taxon>Chromadorea</taxon>
        <taxon>Rhabditida</taxon>
        <taxon>Tylenchina</taxon>
        <taxon>Tylenchomorpha</taxon>
        <taxon>Aphelenchoidea</taxon>
        <taxon>Aphelenchoididae</taxon>
        <taxon>Bursaphelenchus</taxon>
    </lineage>
</organism>
<accession>A0A1I7SMH8</accession>
<dbReference type="Proteomes" id="UP000659654">
    <property type="component" value="Unassembled WGS sequence"/>
</dbReference>
<sequence>MDQRQELEKSLRETVENGNLMVNSFYDYRADVDRIKEVANIKVFTTLRQELQKLLAQGAETQPSLPKMKSNSADIQTMQQQLTEVEKNLQETNRLTEEDNESLLLGKNELNDMKDVILKQLI</sequence>
<dbReference type="SMR" id="A0A1I7SMH8"/>
<evidence type="ECO:0000313" key="4">
    <source>
        <dbReference type="Proteomes" id="UP000659654"/>
    </source>
</evidence>
<dbReference type="EMBL" id="CAJFCV020000006">
    <property type="protein sequence ID" value="CAG9130216.1"/>
    <property type="molecule type" value="Genomic_DNA"/>
</dbReference>
<dbReference type="WBParaSite" id="BXY_1426300.1">
    <property type="protein sequence ID" value="BXY_1426300.1"/>
    <property type="gene ID" value="BXY_1426300"/>
</dbReference>
<feature type="coiled-coil region" evidence="1">
    <location>
        <begin position="68"/>
        <end position="95"/>
    </location>
</feature>
<evidence type="ECO:0000313" key="2">
    <source>
        <dbReference type="EMBL" id="CAD5234431.1"/>
    </source>
</evidence>
<name>A0A1I7SMH8_BURXY</name>
<dbReference type="EMBL" id="CAJFDI010000006">
    <property type="protein sequence ID" value="CAD5234431.1"/>
    <property type="molecule type" value="Genomic_DNA"/>
</dbReference>
<evidence type="ECO:0000256" key="1">
    <source>
        <dbReference type="SAM" id="Coils"/>
    </source>
</evidence>
<proteinExistence type="predicted"/>
<dbReference type="AlphaFoldDB" id="A0A1I7SMH8"/>
<protein>
    <submittedName>
        <fullName evidence="2">(pine wood nematode) hypothetical protein</fullName>
    </submittedName>
</protein>